<reference evidence="2 3" key="2">
    <citation type="submission" date="2018-11" db="EMBL/GenBank/DDBJ databases">
        <authorList>
            <consortium name="Pathogen Informatics"/>
        </authorList>
    </citation>
    <scope>NUCLEOTIDE SEQUENCE [LARGE SCALE GENOMIC DNA]</scope>
    <source>
        <strain evidence="2 3">NST_G2</strain>
    </source>
</reference>
<dbReference type="GO" id="GO:0005737">
    <property type="term" value="C:cytoplasm"/>
    <property type="evidence" value="ECO:0007669"/>
    <property type="project" value="TreeGrafter"/>
</dbReference>
<reference evidence="4" key="1">
    <citation type="submission" date="2016-06" db="UniProtKB">
        <authorList>
            <consortium name="WormBaseParasite"/>
        </authorList>
    </citation>
    <scope>IDENTIFICATION</scope>
</reference>
<evidence type="ECO:0000313" key="4">
    <source>
        <dbReference type="WBParaSite" id="SSLN_0001989601-mRNA-1"/>
    </source>
</evidence>
<name>A0A183TRS4_SCHSO</name>
<dbReference type="STRING" id="70667.A0A183TRS4"/>
<dbReference type="AlphaFoldDB" id="A0A183TRS4"/>
<dbReference type="WBParaSite" id="SSLN_0001989601-mRNA-1">
    <property type="protein sequence ID" value="SSLN_0001989601-mRNA-1"/>
    <property type="gene ID" value="SSLN_0001989601"/>
</dbReference>
<dbReference type="EMBL" id="UYSU01046487">
    <property type="protein sequence ID" value="VDM05558.1"/>
    <property type="molecule type" value="Genomic_DNA"/>
</dbReference>
<feature type="region of interest" description="Disordered" evidence="1">
    <location>
        <begin position="22"/>
        <end position="145"/>
    </location>
</feature>
<feature type="compositionally biased region" description="Basic and acidic residues" evidence="1">
    <location>
        <begin position="82"/>
        <end position="92"/>
    </location>
</feature>
<dbReference type="InterPro" id="IPR004583">
    <property type="entry name" value="DNA_repair_Rad4"/>
</dbReference>
<dbReference type="InterPro" id="IPR036985">
    <property type="entry name" value="Transglutaminase-like_sf"/>
</dbReference>
<proteinExistence type="predicted"/>
<protein>
    <submittedName>
        <fullName evidence="4">DNA repair protein complementing XP-C cells</fullName>
    </submittedName>
</protein>
<organism evidence="4">
    <name type="scientific">Schistocephalus solidus</name>
    <name type="common">Tapeworm</name>
    <dbReference type="NCBI Taxonomy" id="70667"/>
    <lineage>
        <taxon>Eukaryota</taxon>
        <taxon>Metazoa</taxon>
        <taxon>Spiralia</taxon>
        <taxon>Lophotrochozoa</taxon>
        <taxon>Platyhelminthes</taxon>
        <taxon>Cestoda</taxon>
        <taxon>Eucestoda</taxon>
        <taxon>Diphyllobothriidea</taxon>
        <taxon>Diphyllobothriidae</taxon>
        <taxon>Schistocephalus</taxon>
    </lineage>
</organism>
<evidence type="ECO:0000313" key="3">
    <source>
        <dbReference type="Proteomes" id="UP000275846"/>
    </source>
</evidence>
<gene>
    <name evidence="2" type="ORF">SSLN_LOCUS19172</name>
</gene>
<dbReference type="PANTHER" id="PTHR12135:SF0">
    <property type="entry name" value="DNA REPAIR PROTEIN COMPLEMENTING XP-C CELLS"/>
    <property type="match status" value="1"/>
</dbReference>
<dbReference type="OrthoDB" id="300780at2759"/>
<dbReference type="GO" id="GO:0000111">
    <property type="term" value="C:nucleotide-excision repair factor 2 complex"/>
    <property type="evidence" value="ECO:0007669"/>
    <property type="project" value="TreeGrafter"/>
</dbReference>
<evidence type="ECO:0000256" key="1">
    <source>
        <dbReference type="SAM" id="MobiDB-lite"/>
    </source>
</evidence>
<evidence type="ECO:0000313" key="2">
    <source>
        <dbReference type="EMBL" id="VDM05558.1"/>
    </source>
</evidence>
<feature type="compositionally biased region" description="Low complexity" evidence="1">
    <location>
        <begin position="113"/>
        <end position="124"/>
    </location>
</feature>
<dbReference type="PANTHER" id="PTHR12135">
    <property type="entry name" value="DNA REPAIR PROTEIN XP-C / RAD4"/>
    <property type="match status" value="1"/>
</dbReference>
<keyword evidence="3" id="KW-1185">Reference proteome</keyword>
<dbReference type="Gene3D" id="3.90.260.10">
    <property type="entry name" value="Transglutaminase-like"/>
    <property type="match status" value="1"/>
</dbReference>
<dbReference type="Proteomes" id="UP000275846">
    <property type="component" value="Unassembled WGS sequence"/>
</dbReference>
<dbReference type="GO" id="GO:0071942">
    <property type="term" value="C:XPC complex"/>
    <property type="evidence" value="ECO:0007669"/>
    <property type="project" value="TreeGrafter"/>
</dbReference>
<dbReference type="GO" id="GO:0006289">
    <property type="term" value="P:nucleotide-excision repair"/>
    <property type="evidence" value="ECO:0007669"/>
    <property type="project" value="InterPro"/>
</dbReference>
<accession>A0A183TRS4</accession>
<dbReference type="InterPro" id="IPR038765">
    <property type="entry name" value="Papain-like_cys_pep_sf"/>
</dbReference>
<dbReference type="SUPFAM" id="SSF54001">
    <property type="entry name" value="Cysteine proteinases"/>
    <property type="match status" value="1"/>
</dbReference>
<feature type="compositionally biased region" description="Basic residues" evidence="1">
    <location>
        <begin position="49"/>
        <end position="61"/>
    </location>
</feature>
<dbReference type="GO" id="GO:0003697">
    <property type="term" value="F:single-stranded DNA binding"/>
    <property type="evidence" value="ECO:0007669"/>
    <property type="project" value="TreeGrafter"/>
</dbReference>
<sequence>MLGTTRCRLPRKCRLRTVNATSSPYFDESPHRTPISDTDFEPPLNLPRKSSKVQVRRKKAARMPNLSVRKKTVNEVSDDDWDKLPIKKEPKKRDKTKKSGRRNQTTPTMLVASKPEPSRPVSSSEEGEWEEVAEASSPQSPPQEVEFMSQLLTTTKPQPNSSSEEEDHENLAISVPIRAGDKQAKSLDPKLAAAMLKARRNRERRYAAHTCHLLCLLSHARVANLACDDPLIRSLGLSLLTSIEDVRDSLRCVLPSNKWGLSDLRLLLLAFVCHITTTASTTTEYASLTEAIESRLQANQSTLNDVAILLVAVLRTIGLDTRLVCAFQPLPLKLPSALRKRTKKPVFPPSATNRKLRPLGQSAENDKILSTSCGSTDSECEEHLDDAAQETSLVFFAEVFLPSSGTWVGVNLQPPVGRVDGNFFQLPFLYVVGFYSSRLIFESSSSITSPYVGRSPIELASRYDPQWLTSSRGCRIADPLWKDLLNQMKEYCDADTALTGDLRARESTMDFYTFCWRVVRLKLTSL</sequence>
<dbReference type="GO" id="GO:0006298">
    <property type="term" value="P:mismatch repair"/>
    <property type="evidence" value="ECO:0007669"/>
    <property type="project" value="TreeGrafter"/>
</dbReference>
<dbReference type="GO" id="GO:0003684">
    <property type="term" value="F:damaged DNA binding"/>
    <property type="evidence" value="ECO:0007669"/>
    <property type="project" value="InterPro"/>
</dbReference>